<evidence type="ECO:0000256" key="3">
    <source>
        <dbReference type="ARBA" id="ARBA00022806"/>
    </source>
</evidence>
<keyword evidence="1" id="KW-0547">Nucleotide-binding</keyword>
<proteinExistence type="predicted"/>
<dbReference type="CDD" id="cd18793">
    <property type="entry name" value="SF2_C_SNF"/>
    <property type="match status" value="1"/>
</dbReference>
<feature type="compositionally biased region" description="Basic residues" evidence="5">
    <location>
        <begin position="1087"/>
        <end position="1096"/>
    </location>
</feature>
<evidence type="ECO:0000313" key="9">
    <source>
        <dbReference type="Proteomes" id="UP000029665"/>
    </source>
</evidence>
<dbReference type="GO" id="GO:0006281">
    <property type="term" value="P:DNA repair"/>
    <property type="evidence" value="ECO:0007669"/>
    <property type="project" value="TreeGrafter"/>
</dbReference>
<dbReference type="InterPro" id="IPR050628">
    <property type="entry name" value="SNF2_RAD54_helicase_TF"/>
</dbReference>
<evidence type="ECO:0000259" key="7">
    <source>
        <dbReference type="PROSITE" id="PS51194"/>
    </source>
</evidence>
<dbReference type="SMART" id="SM00487">
    <property type="entry name" value="DEXDc"/>
    <property type="match status" value="1"/>
</dbReference>
<dbReference type="GO" id="GO:0008094">
    <property type="term" value="F:ATP-dependent activity, acting on DNA"/>
    <property type="evidence" value="ECO:0007669"/>
    <property type="project" value="TreeGrafter"/>
</dbReference>
<keyword evidence="2" id="KW-0378">Hydrolase</keyword>
<feature type="region of interest" description="Disordered" evidence="5">
    <location>
        <begin position="984"/>
        <end position="1221"/>
    </location>
</feature>
<dbReference type="PANTHER" id="PTHR45626:SF17">
    <property type="entry name" value="HELICASE-LIKE TRANSCRIPTION FACTOR"/>
    <property type="match status" value="1"/>
</dbReference>
<name>A0A060SVH9_PYCCI</name>
<evidence type="ECO:0000256" key="1">
    <source>
        <dbReference type="ARBA" id="ARBA00022741"/>
    </source>
</evidence>
<dbReference type="InterPro" id="IPR000330">
    <property type="entry name" value="SNF2_N"/>
</dbReference>
<dbReference type="Gene3D" id="3.40.50.300">
    <property type="entry name" value="P-loop containing nucleotide triphosphate hydrolases"/>
    <property type="match status" value="2"/>
</dbReference>
<evidence type="ECO:0000256" key="5">
    <source>
        <dbReference type="SAM" id="MobiDB-lite"/>
    </source>
</evidence>
<feature type="compositionally biased region" description="Basic and acidic residues" evidence="5">
    <location>
        <begin position="2255"/>
        <end position="2273"/>
    </location>
</feature>
<gene>
    <name evidence="8" type="ORF">BN946_scf184550.g1</name>
</gene>
<dbReference type="InterPro" id="IPR027417">
    <property type="entry name" value="P-loop_NTPase"/>
</dbReference>
<dbReference type="InterPro" id="IPR014001">
    <property type="entry name" value="Helicase_ATP-bd"/>
</dbReference>
<feature type="region of interest" description="Disordered" evidence="5">
    <location>
        <begin position="1235"/>
        <end position="1258"/>
    </location>
</feature>
<dbReference type="OrthoDB" id="2803695at2759"/>
<keyword evidence="4" id="KW-0067">ATP-binding</keyword>
<dbReference type="PROSITE" id="PS51192">
    <property type="entry name" value="HELICASE_ATP_BIND_1"/>
    <property type="match status" value="1"/>
</dbReference>
<evidence type="ECO:0000259" key="6">
    <source>
        <dbReference type="PROSITE" id="PS51192"/>
    </source>
</evidence>
<sequence>MPPQVNTETAETGHLPTLVRVFLDFASKTHTEDDPVPFCWPEFQERINDIPPWSPAYAADGELITDEELAAIKSLVRAYYAPGTPAERTRVWNAARNNVHRTGRTALNRWMAKKRAEWKFNSLIDNTLEEAGVTLQSSALSSLTALVTVYEAYKAQEHFCHEWFGFDRMNEDIELRQHCGAFFREIVTLTWNRWRSKLWRDHKAITKAEREYEAIKKVVEAKTAALESGGESDPNAKLTWEEAQRYMKAGQALMRRLGMWKEMQRKRQYEELEQETQAYRAIINNEVDDPRAQKLPRALRLALQTIPSAEEAEHMLLVIDEILEGSEWEDTDGPVVEMTTQWREGTEMYAGWTEDHIWKVFGLGELQALPGFARKIMLKGNVVDPWSEEAQKALAGAGATDLRLYHHQLLFIVKFYDCMFSGNNLLCLDGVGIGKTTQTVAAMEMYMWLRQLKAKEGRLPTRWSGHSGHAEAGDLVDAPHLVVCPAPLLLQWMTEIKRYLTPKRFAILPYTGNCTIEAREAFWRIFDNNVKGTPTIIIATYPAIKSDLECAFQVPGGCMGADYPTLPHRRTRLSNFTLFHPERKYAILAIDEVHMPRKPGKAHCACMELRKMAHMTVGLTATPIITDPRDLGYIGRVLGFTQFQGNAMEEKRKEYFRLKNKEMRDTKAARDRTVRIIQGKDVKEVPDSLQSLYRWIDMQRDALVNVMIRRDRNSKDANGKPIQDLPPLVHVDVLLTLRPDEMEIQRLLAEELRQQNVRLNGKNLHSFYLGIRKALLHKKLGEVPPHVFPASLRNVRYRDDPSTKIDALIALLKYHRGKSCAQPAKFDGNNLVEPPHNENWPRVQPETVDKALVYLSFPSSNFIVKKALEEAGIAYLENNSKMSASARHQALNEFENGNVQVLLVSNVGTVGLNIAFANIVICVDNLWSAQECEQLLGRVHRLGQTKACIAYSLVAKHTSDTYIVSMSDDKGVMHQKLTQNIGVALLQGTTTTRPRRGEPSRRRTATPKNVDDNDDNAKSGSPEAEATPRRKGKRKAASPGLSGDEEEQPAAGTSTGKSKGRGRGASTGTGRGRGRGGAKGKGDTGRPAKRQRKPKVAKTTEQVIDVDDAQGTADPPMDVDEPRLAHTTPEAPQAGPSSAGPLERRLEDNPGAELDGDGQASQPEKAPSSHTIPDVNPLRRSSPLSSPPTTDDEGEERDKGTADLPMPERKRKRRDTTRPATNALRSLLSATRQTNLNDLPLPTPIKGTRGVARPDGRAEDGPIVSLPNMEYPDEVLPFLNLTLPQLIQRANDHIAGGWVDNLIRLMLAGRSCENGDDIEHRVYVDSISGFDPATGPDVTLTGDFDSLIGVTNGLPLNVPLSVFPAPPFQLTLRKPVHITLRVPRGERFSDVPLHKIANVCIGSFGVRGQVRLLFPHATQDDDGPMLTQADLADLYNIGILRSVVEVIPERRAHWPPSYAAAIERGRDQRGQLHFGSVDVERDKLDDFAATLIDNLHHHPRLKDPHFMIELRGTKGMYAFPVGDIDARTEAFDQLGALIDWQQEVNNLSRWYVDIAIEISRPGHVIQWKRGAHDRLLAYALPSATPRDIAGLLRGTNYEADVSGHLFSLAGFRANPGTRGRADRVGHGNGYTTDKTPFHQLHRGAFRKHVPSDTTPGKIKKLQGDVLAIGAMLARCAGSDGQVQDGTARFEVRVSLANFDNALMDFPDEILEHGLICIPSVIWWDFKYCRVGAIHYLFKEMADYAAAWRAAPVVLQLFAVLVYMLNATLSAPSSHHAETLLATTCAMKVPAPAQDDDDADEPHPENVVAVGDRQGLYFVCDIVRDRLAKFWRIPNSHRLPIAQLLVLFRSPMLAALAGTMGATGIERFNKGVNNGRTRNRRGYTLDVREVNPDAVQPLGLGLAEALIARREPLVLAGPDVDGGGQALVQDADDEAILIAPNENIDYLVERIWAQFAFDLIQMSPNNGSRFEPAYATLSSQERLQVTSDLLRRPAIPFSAVWYRFRDVKAWDAMFDKLFPPHGHVSYRVQNYNSCLYFQLWQLFASQTQQAGFEQMREKLRRIFRTLLWLPDAASDRIWVTRPVPDHSGDWTRLINGQPSHNKGVHIAINRAVWSTKGKPELQLGNAIAFEEEEAEEEEQDERQRMPPPRPVSQRLDTPYRTINSPIAALPPPGTPSHPASREAARGQPRRLPATLPGPTLDSYFTPSPPTSGRVANGRSLFRTTHPSASLSNRPRNASAGPSGTRHTDSSPSSTSTDREAKRRRLLRQESEGSK</sequence>
<dbReference type="PROSITE" id="PS51194">
    <property type="entry name" value="HELICASE_CTER"/>
    <property type="match status" value="1"/>
</dbReference>
<feature type="region of interest" description="Disordered" evidence="5">
    <location>
        <begin position="2130"/>
        <end position="2273"/>
    </location>
</feature>
<evidence type="ECO:0000313" key="8">
    <source>
        <dbReference type="EMBL" id="CDO78161.1"/>
    </source>
</evidence>
<keyword evidence="3" id="KW-0347">Helicase</keyword>
<dbReference type="Proteomes" id="UP000029665">
    <property type="component" value="Unassembled WGS sequence"/>
</dbReference>
<evidence type="ECO:0000256" key="4">
    <source>
        <dbReference type="ARBA" id="ARBA00022840"/>
    </source>
</evidence>
<feature type="domain" description="Helicase C-terminal" evidence="7">
    <location>
        <begin position="827"/>
        <end position="997"/>
    </location>
</feature>
<protein>
    <recommendedName>
        <fullName evidence="10">Helicase C-terminal domain-containing protein</fullName>
    </recommendedName>
</protein>
<dbReference type="Pfam" id="PF00271">
    <property type="entry name" value="Helicase_C"/>
    <property type="match status" value="1"/>
</dbReference>
<dbReference type="Pfam" id="PF00176">
    <property type="entry name" value="SNF2-rel_dom"/>
    <property type="match status" value="1"/>
</dbReference>
<evidence type="ECO:0008006" key="10">
    <source>
        <dbReference type="Google" id="ProtNLM"/>
    </source>
</evidence>
<organism evidence="8 9">
    <name type="scientific">Pycnoporus cinnabarinus</name>
    <name type="common">Cinnabar-red polypore</name>
    <name type="synonym">Trametes cinnabarina</name>
    <dbReference type="NCBI Taxonomy" id="5643"/>
    <lineage>
        <taxon>Eukaryota</taxon>
        <taxon>Fungi</taxon>
        <taxon>Dikarya</taxon>
        <taxon>Basidiomycota</taxon>
        <taxon>Agaricomycotina</taxon>
        <taxon>Agaricomycetes</taxon>
        <taxon>Polyporales</taxon>
        <taxon>Polyporaceae</taxon>
        <taxon>Trametes</taxon>
    </lineage>
</organism>
<dbReference type="GO" id="GO:0005524">
    <property type="term" value="F:ATP binding"/>
    <property type="evidence" value="ECO:0007669"/>
    <property type="project" value="UniProtKB-KW"/>
</dbReference>
<dbReference type="SMART" id="SM00490">
    <property type="entry name" value="HELICc"/>
    <property type="match status" value="1"/>
</dbReference>
<dbReference type="InterPro" id="IPR001650">
    <property type="entry name" value="Helicase_C-like"/>
</dbReference>
<feature type="compositionally biased region" description="Polar residues" evidence="5">
    <location>
        <begin position="2220"/>
        <end position="2240"/>
    </location>
</feature>
<dbReference type="HOGENOM" id="CLU_230431_0_0_1"/>
<reference evidence="8" key="1">
    <citation type="submission" date="2014-01" db="EMBL/GenBank/DDBJ databases">
        <title>The genome of the white-rot fungus Pycnoporus cinnabarinus: a basidiomycete model with a versatile arsenal for lignocellulosic biomass breakdown.</title>
        <authorList>
            <person name="Levasseur A."/>
            <person name="Lomascolo A."/>
            <person name="Ruiz-Duenas F.J."/>
            <person name="Uzan E."/>
            <person name="Piumi F."/>
            <person name="Kues U."/>
            <person name="Ram A.F.J."/>
            <person name="Murat C."/>
            <person name="Haon M."/>
            <person name="Benoit I."/>
            <person name="Arfi Y."/>
            <person name="Chevret D."/>
            <person name="Drula E."/>
            <person name="Kwon M.J."/>
            <person name="Gouret P."/>
            <person name="Lesage-Meessen L."/>
            <person name="Lombard V."/>
            <person name="Mariette J."/>
            <person name="Noirot C."/>
            <person name="Park J."/>
            <person name="Patyshakuliyeva A."/>
            <person name="Wieneger R.A.B."/>
            <person name="Wosten H.A.B."/>
            <person name="Martin F."/>
            <person name="Coutinho P.M."/>
            <person name="de Vries R."/>
            <person name="Martinez A.T."/>
            <person name="Klopp C."/>
            <person name="Pontarotti P."/>
            <person name="Henrissat B."/>
            <person name="Record E."/>
        </authorList>
    </citation>
    <scope>NUCLEOTIDE SEQUENCE [LARGE SCALE GENOMIC DNA]</scope>
    <source>
        <strain evidence="8">BRFM137</strain>
    </source>
</reference>
<dbReference type="EMBL" id="CCBP010000695">
    <property type="protein sequence ID" value="CDO78161.1"/>
    <property type="molecule type" value="Genomic_DNA"/>
</dbReference>
<dbReference type="STRING" id="5643.A0A060SVH9"/>
<feature type="domain" description="Helicase ATP-binding" evidence="6">
    <location>
        <begin position="416"/>
        <end position="641"/>
    </location>
</feature>
<feature type="compositionally biased region" description="Low complexity" evidence="5">
    <location>
        <begin position="1178"/>
        <end position="1188"/>
    </location>
</feature>
<comment type="caution">
    <text evidence="8">The sequence shown here is derived from an EMBL/GenBank/DDBJ whole genome shotgun (WGS) entry which is preliminary data.</text>
</comment>
<dbReference type="PANTHER" id="PTHR45626">
    <property type="entry name" value="TRANSCRIPTION TERMINATION FACTOR 2-RELATED"/>
    <property type="match status" value="1"/>
</dbReference>
<dbReference type="SUPFAM" id="SSF52540">
    <property type="entry name" value="P-loop containing nucleoside triphosphate hydrolases"/>
    <property type="match status" value="2"/>
</dbReference>
<dbReference type="GO" id="GO:0005634">
    <property type="term" value="C:nucleus"/>
    <property type="evidence" value="ECO:0007669"/>
    <property type="project" value="TreeGrafter"/>
</dbReference>
<dbReference type="GO" id="GO:0016787">
    <property type="term" value="F:hydrolase activity"/>
    <property type="evidence" value="ECO:0007669"/>
    <property type="project" value="UniProtKB-KW"/>
</dbReference>
<feature type="compositionally biased region" description="Acidic residues" evidence="5">
    <location>
        <begin position="2130"/>
        <end position="2139"/>
    </location>
</feature>
<dbReference type="GO" id="GO:0004386">
    <property type="term" value="F:helicase activity"/>
    <property type="evidence" value="ECO:0007669"/>
    <property type="project" value="UniProtKB-KW"/>
</dbReference>
<accession>A0A060SVH9</accession>
<evidence type="ECO:0000256" key="2">
    <source>
        <dbReference type="ARBA" id="ARBA00022801"/>
    </source>
</evidence>
<dbReference type="InterPro" id="IPR049730">
    <property type="entry name" value="SNF2/RAD54-like_C"/>
</dbReference>
<keyword evidence="9" id="KW-1185">Reference proteome</keyword>